<dbReference type="InterPro" id="IPR005982">
    <property type="entry name" value="Thioredox_Rdtase"/>
</dbReference>
<feature type="domain" description="FAD/NAD(P)-binding" evidence="4">
    <location>
        <begin position="9"/>
        <end position="300"/>
    </location>
</feature>
<dbReference type="PANTHER" id="PTHR48105">
    <property type="entry name" value="THIOREDOXIN REDUCTASE 1-RELATED-RELATED"/>
    <property type="match status" value="1"/>
</dbReference>
<dbReference type="KEGG" id="scr:SCHRY_v1c01240"/>
<dbReference type="InterPro" id="IPR036188">
    <property type="entry name" value="FAD/NAD-bd_sf"/>
</dbReference>
<dbReference type="EMBL" id="CP005077">
    <property type="protein sequence ID" value="AGM24711.1"/>
    <property type="molecule type" value="Genomic_DNA"/>
</dbReference>
<dbReference type="PATRIC" id="fig|1276227.3.peg.124"/>
<dbReference type="Proteomes" id="UP000013964">
    <property type="component" value="Chromosome"/>
</dbReference>
<gene>
    <name evidence="5" type="primary">trxB</name>
    <name evidence="5" type="ORF">SCHRY_v1c01240</name>
</gene>
<dbReference type="Gene3D" id="3.50.50.60">
    <property type="entry name" value="FAD/NAD(P)-binding domain"/>
    <property type="match status" value="2"/>
</dbReference>
<organism evidence="5 6">
    <name type="scientific">Spiroplasma chrysopicola DF-1</name>
    <dbReference type="NCBI Taxonomy" id="1276227"/>
    <lineage>
        <taxon>Bacteria</taxon>
        <taxon>Bacillati</taxon>
        <taxon>Mycoplasmatota</taxon>
        <taxon>Mollicutes</taxon>
        <taxon>Entomoplasmatales</taxon>
        <taxon>Spiroplasmataceae</taxon>
        <taxon>Spiroplasma</taxon>
    </lineage>
</organism>
<dbReference type="PRINTS" id="PR00469">
    <property type="entry name" value="PNDRDTASEII"/>
</dbReference>
<evidence type="ECO:0000256" key="3">
    <source>
        <dbReference type="RuleBase" id="RU003880"/>
    </source>
</evidence>
<dbReference type="InterPro" id="IPR023753">
    <property type="entry name" value="FAD/NAD-binding_dom"/>
</dbReference>
<evidence type="ECO:0000313" key="6">
    <source>
        <dbReference type="Proteomes" id="UP000013964"/>
    </source>
</evidence>
<dbReference type="PRINTS" id="PR00368">
    <property type="entry name" value="FADPNR"/>
</dbReference>
<dbReference type="STRING" id="1276227.SCHRY_v1c01240"/>
<protein>
    <recommendedName>
        <fullName evidence="3">Thioredoxin reductase</fullName>
        <ecNumber evidence="3">1.8.1.9</ecNumber>
    </recommendedName>
</protein>
<evidence type="ECO:0000259" key="4">
    <source>
        <dbReference type="Pfam" id="PF07992"/>
    </source>
</evidence>
<dbReference type="GO" id="GO:0004791">
    <property type="term" value="F:thioredoxin-disulfide reductase (NADPH) activity"/>
    <property type="evidence" value="ECO:0007669"/>
    <property type="project" value="UniProtKB-UniRule"/>
</dbReference>
<comment type="cofactor">
    <cofactor evidence="3">
        <name>FAD</name>
        <dbReference type="ChEBI" id="CHEBI:57692"/>
    </cofactor>
</comment>
<name>R4UHA6_9MOLU</name>
<dbReference type="SUPFAM" id="SSF51905">
    <property type="entry name" value="FAD/NAD(P)-binding domain"/>
    <property type="match status" value="1"/>
</dbReference>
<dbReference type="InterPro" id="IPR050097">
    <property type="entry name" value="Ferredoxin-NADP_redctase_2"/>
</dbReference>
<reference evidence="5 6" key="1">
    <citation type="journal article" date="2013" name="Genome Biol. Evol.">
        <title>Complete genomes of two dipteran-associated spiroplasmas provided insights into the origin, dynamics, and impacts of viral invasion in spiroplasma.</title>
        <authorList>
            <person name="Ku C."/>
            <person name="Lo W.S."/>
            <person name="Chen L.L."/>
            <person name="Kuo C.H."/>
        </authorList>
    </citation>
    <scope>NUCLEOTIDE SEQUENCE [LARGE SCALE GENOMIC DNA]</scope>
    <source>
        <strain evidence="5 6">DF-1</strain>
    </source>
</reference>
<keyword evidence="3" id="KW-0274">FAD</keyword>
<keyword evidence="1 3" id="KW-0285">Flavoprotein</keyword>
<dbReference type="eggNOG" id="COG0492">
    <property type="taxonomic scope" value="Bacteria"/>
</dbReference>
<dbReference type="GO" id="GO:0019430">
    <property type="term" value="P:removal of superoxide radicals"/>
    <property type="evidence" value="ECO:0007669"/>
    <property type="project" value="UniProtKB-UniRule"/>
</dbReference>
<accession>R4UHA6</accession>
<evidence type="ECO:0000256" key="2">
    <source>
        <dbReference type="ARBA" id="ARBA00023002"/>
    </source>
</evidence>
<dbReference type="OrthoDB" id="9806179at2"/>
<comment type="similarity">
    <text evidence="3">Belongs to the class-II pyridine nucleotide-disulfide oxidoreductase family.</text>
</comment>
<dbReference type="EC" id="1.8.1.9" evidence="3"/>
<keyword evidence="2 3" id="KW-0560">Oxidoreductase</keyword>
<dbReference type="Pfam" id="PF07992">
    <property type="entry name" value="Pyr_redox_2"/>
    <property type="match status" value="1"/>
</dbReference>
<evidence type="ECO:0000313" key="5">
    <source>
        <dbReference type="EMBL" id="AGM24711.1"/>
    </source>
</evidence>
<dbReference type="GO" id="GO:0005737">
    <property type="term" value="C:cytoplasm"/>
    <property type="evidence" value="ECO:0007669"/>
    <property type="project" value="InterPro"/>
</dbReference>
<proteinExistence type="inferred from homology"/>
<dbReference type="RefSeq" id="WP_016338537.1">
    <property type="nucleotide sequence ID" value="NC_021280.1"/>
</dbReference>
<comment type="catalytic activity">
    <reaction evidence="3">
        <text>[thioredoxin]-dithiol + NADP(+) = [thioredoxin]-disulfide + NADPH + H(+)</text>
        <dbReference type="Rhea" id="RHEA:20345"/>
        <dbReference type="Rhea" id="RHEA-COMP:10698"/>
        <dbReference type="Rhea" id="RHEA-COMP:10700"/>
        <dbReference type="ChEBI" id="CHEBI:15378"/>
        <dbReference type="ChEBI" id="CHEBI:29950"/>
        <dbReference type="ChEBI" id="CHEBI:50058"/>
        <dbReference type="ChEBI" id="CHEBI:57783"/>
        <dbReference type="ChEBI" id="CHEBI:58349"/>
        <dbReference type="EC" id="1.8.1.9"/>
    </reaction>
</comment>
<keyword evidence="6" id="KW-1185">Reference proteome</keyword>
<dbReference type="HOGENOM" id="CLU_031864_5_3_14"/>
<dbReference type="AlphaFoldDB" id="R4UHA6"/>
<dbReference type="NCBIfam" id="TIGR01292">
    <property type="entry name" value="TRX_reduct"/>
    <property type="match status" value="1"/>
</dbReference>
<comment type="subunit">
    <text evidence="3">Homodimer.</text>
</comment>
<keyword evidence="3" id="KW-0676">Redox-active center</keyword>
<sequence length="314" mass="34079">MKNNTNEIYDILIIGVGPAGMTAAIYAARAMAKIAMIEKGAPGGKVTKTSEIENYPGFDSILGPDLAYKMFEQTQKLQIPYLGEKIIEVKKEPATNLFELVTLSEKSYYARAVIVATGTVERKIGIPGELDLYGMGVSYCAVCDGALFKNKDVAVVGGGYAALEEAMYLTKFANKVYLIHRRNQFRADKNVVEKAKNNPKIEFVFDTISTEIKGVDSKKVNGLVVKNVKTNAVQELAVSGVFPYIGSIPITQFLEQMDVLDENNYVIVDSKGATKVPGLFAAGDVTNTTLRQIATAVSDGSKAGQFAVEYLDNL</sequence>
<evidence type="ECO:0000256" key="1">
    <source>
        <dbReference type="ARBA" id="ARBA00022630"/>
    </source>
</evidence>